<comment type="caution">
    <text evidence="2">The sequence shown here is derived from an EMBL/GenBank/DDBJ whole genome shotgun (WGS) entry which is preliminary data.</text>
</comment>
<dbReference type="EMBL" id="JAQQWL010000006">
    <property type="protein sequence ID" value="KAK8068747.1"/>
    <property type="molecule type" value="Genomic_DNA"/>
</dbReference>
<proteinExistence type="predicted"/>
<gene>
    <name evidence="2" type="ORF">PG994_005363</name>
</gene>
<evidence type="ECO:0000313" key="3">
    <source>
        <dbReference type="Proteomes" id="UP001480595"/>
    </source>
</evidence>
<keyword evidence="1" id="KW-0812">Transmembrane</keyword>
<sequence length="193" mass="20491">MPRLPSLTIPLPLRVSAEEAYQTTTAGSSEGDDVIDIPLHYTAQGDAVQALYCACFVVNEGPEGDSSSLKGGEAAAADPLFEGAVVLNHTSGDYDFVQQQSEFGGMTKATAALFVPPQQQAAEEGEKRPPLLLAGTDAATRGILGAALQQTLTTSRLSRDGAVLVCGLALLWVFSMSLRLVRRKKKETIGWRI</sequence>
<keyword evidence="1" id="KW-1133">Transmembrane helix</keyword>
<reference evidence="2 3" key="1">
    <citation type="submission" date="2023-01" db="EMBL/GenBank/DDBJ databases">
        <title>Analysis of 21 Apiospora genomes using comparative genomics revels a genus with tremendous synthesis potential of carbohydrate active enzymes and secondary metabolites.</title>
        <authorList>
            <person name="Sorensen T."/>
        </authorList>
    </citation>
    <scope>NUCLEOTIDE SEQUENCE [LARGE SCALE GENOMIC DNA]</scope>
    <source>
        <strain evidence="2 3">CBS 135458</strain>
    </source>
</reference>
<keyword evidence="1" id="KW-0472">Membrane</keyword>
<dbReference type="GeneID" id="92089835"/>
<keyword evidence="3" id="KW-1185">Reference proteome</keyword>
<name>A0ABR1VC14_9PEZI</name>
<protein>
    <submittedName>
        <fullName evidence="2">Uncharacterized protein</fullName>
    </submittedName>
</protein>
<dbReference type="Proteomes" id="UP001480595">
    <property type="component" value="Unassembled WGS sequence"/>
</dbReference>
<feature type="transmembrane region" description="Helical" evidence="1">
    <location>
        <begin position="161"/>
        <end position="181"/>
    </location>
</feature>
<dbReference type="RefSeq" id="XP_066716041.1">
    <property type="nucleotide sequence ID" value="XM_066856772.1"/>
</dbReference>
<evidence type="ECO:0000256" key="1">
    <source>
        <dbReference type="SAM" id="Phobius"/>
    </source>
</evidence>
<organism evidence="2 3">
    <name type="scientific">Apiospora phragmitis</name>
    <dbReference type="NCBI Taxonomy" id="2905665"/>
    <lineage>
        <taxon>Eukaryota</taxon>
        <taxon>Fungi</taxon>
        <taxon>Dikarya</taxon>
        <taxon>Ascomycota</taxon>
        <taxon>Pezizomycotina</taxon>
        <taxon>Sordariomycetes</taxon>
        <taxon>Xylariomycetidae</taxon>
        <taxon>Amphisphaeriales</taxon>
        <taxon>Apiosporaceae</taxon>
        <taxon>Apiospora</taxon>
    </lineage>
</organism>
<accession>A0ABR1VC14</accession>
<evidence type="ECO:0000313" key="2">
    <source>
        <dbReference type="EMBL" id="KAK8068747.1"/>
    </source>
</evidence>